<comment type="caution">
    <text evidence="1">The sequence shown here is derived from an EMBL/GenBank/DDBJ whole genome shotgun (WGS) entry which is preliminary data.</text>
</comment>
<evidence type="ECO:0000313" key="2">
    <source>
        <dbReference type="Proteomes" id="UP000525652"/>
    </source>
</evidence>
<evidence type="ECO:0000313" key="1">
    <source>
        <dbReference type="EMBL" id="MBC2602933.1"/>
    </source>
</evidence>
<accession>A0A7X1AZN5</accession>
<dbReference type="RefSeq" id="WP_185693596.1">
    <property type="nucleotide sequence ID" value="NZ_JACHVA010000106.1"/>
</dbReference>
<name>A0A7X1AZN5_9BACT</name>
<proteinExistence type="predicted"/>
<dbReference type="Proteomes" id="UP000525652">
    <property type="component" value="Unassembled WGS sequence"/>
</dbReference>
<sequence>MSEVLFDLRENPDETVDFLRDSKYESALADFPRRRRRAELGYGPDRDPSYRNVGY</sequence>
<dbReference type="AlphaFoldDB" id="A0A7X1AZN5"/>
<organism evidence="1 2">
    <name type="scientific">Puniceicoccus vermicola</name>
    <dbReference type="NCBI Taxonomy" id="388746"/>
    <lineage>
        <taxon>Bacteria</taxon>
        <taxon>Pseudomonadati</taxon>
        <taxon>Verrucomicrobiota</taxon>
        <taxon>Opitutia</taxon>
        <taxon>Puniceicoccales</taxon>
        <taxon>Puniceicoccaceae</taxon>
        <taxon>Puniceicoccus</taxon>
    </lineage>
</organism>
<dbReference type="EMBL" id="JACHVA010000106">
    <property type="protein sequence ID" value="MBC2602933.1"/>
    <property type="molecule type" value="Genomic_DNA"/>
</dbReference>
<reference evidence="1 2" key="1">
    <citation type="submission" date="2020-07" db="EMBL/GenBank/DDBJ databases">
        <authorList>
            <person name="Feng X."/>
        </authorList>
    </citation>
    <scope>NUCLEOTIDE SEQUENCE [LARGE SCALE GENOMIC DNA]</scope>
    <source>
        <strain evidence="1 2">JCM14086</strain>
    </source>
</reference>
<gene>
    <name evidence="1" type="ORF">H5P30_14210</name>
</gene>
<protein>
    <submittedName>
        <fullName evidence="1">Uncharacterized protein</fullName>
    </submittedName>
</protein>
<keyword evidence="2" id="KW-1185">Reference proteome</keyword>